<evidence type="ECO:0000256" key="1">
    <source>
        <dbReference type="SAM" id="MobiDB-lite"/>
    </source>
</evidence>
<dbReference type="GO" id="GO:0036064">
    <property type="term" value="C:ciliary basal body"/>
    <property type="evidence" value="ECO:0007669"/>
    <property type="project" value="TreeGrafter"/>
</dbReference>
<dbReference type="PANTHER" id="PTHR21223">
    <property type="entry name" value="CBY1-INTERACTING BAR DOMAIN-CONTAINING PROTEIN HOMOLOG"/>
    <property type="match status" value="1"/>
</dbReference>
<feature type="compositionally biased region" description="Acidic residues" evidence="1">
    <location>
        <begin position="306"/>
        <end position="315"/>
    </location>
</feature>
<protein>
    <submittedName>
        <fullName evidence="2">Uncharacterized protein</fullName>
    </submittedName>
</protein>
<dbReference type="Pfam" id="PF06730">
    <property type="entry name" value="FAM92"/>
    <property type="match status" value="1"/>
</dbReference>
<dbReference type="InterPro" id="IPR009602">
    <property type="entry name" value="CBAR/FAM92"/>
</dbReference>
<accession>A0A9P0A1G3</accession>
<dbReference type="EMBL" id="OU963862">
    <property type="protein sequence ID" value="CAH0382047.1"/>
    <property type="molecule type" value="Genomic_DNA"/>
</dbReference>
<feature type="compositionally biased region" description="Low complexity" evidence="1">
    <location>
        <begin position="358"/>
        <end position="374"/>
    </location>
</feature>
<feature type="region of interest" description="Disordered" evidence="1">
    <location>
        <begin position="276"/>
        <end position="388"/>
    </location>
</feature>
<dbReference type="AlphaFoldDB" id="A0A9P0A1G3"/>
<feature type="compositionally biased region" description="Basic and acidic residues" evidence="1">
    <location>
        <begin position="316"/>
        <end position="342"/>
    </location>
</feature>
<name>A0A9P0A1G3_BEMTA</name>
<proteinExistence type="predicted"/>
<dbReference type="GO" id="GO:0035869">
    <property type="term" value="C:ciliary transition zone"/>
    <property type="evidence" value="ECO:0007669"/>
    <property type="project" value="TreeGrafter"/>
</dbReference>
<dbReference type="PANTHER" id="PTHR21223:SF2">
    <property type="entry name" value="CBY1-INTERACTING BAR DOMAIN-CONTAINING PROTEIN HOMOLOG"/>
    <property type="match status" value="1"/>
</dbReference>
<gene>
    <name evidence="2" type="ORF">BEMITA_LOCUS1636</name>
</gene>
<dbReference type="GO" id="GO:0060271">
    <property type="term" value="P:cilium assembly"/>
    <property type="evidence" value="ECO:0007669"/>
    <property type="project" value="TreeGrafter"/>
</dbReference>
<reference evidence="2" key="1">
    <citation type="submission" date="2021-12" db="EMBL/GenBank/DDBJ databases">
        <authorList>
            <person name="King R."/>
        </authorList>
    </citation>
    <scope>NUCLEOTIDE SEQUENCE</scope>
</reference>
<dbReference type="InterPro" id="IPR027267">
    <property type="entry name" value="AH/BAR_dom_sf"/>
</dbReference>
<organism evidence="2 3">
    <name type="scientific">Bemisia tabaci</name>
    <name type="common">Sweetpotato whitefly</name>
    <name type="synonym">Aleurodes tabaci</name>
    <dbReference type="NCBI Taxonomy" id="7038"/>
    <lineage>
        <taxon>Eukaryota</taxon>
        <taxon>Metazoa</taxon>
        <taxon>Ecdysozoa</taxon>
        <taxon>Arthropoda</taxon>
        <taxon>Hexapoda</taxon>
        <taxon>Insecta</taxon>
        <taxon>Pterygota</taxon>
        <taxon>Neoptera</taxon>
        <taxon>Paraneoptera</taxon>
        <taxon>Hemiptera</taxon>
        <taxon>Sternorrhyncha</taxon>
        <taxon>Aleyrodoidea</taxon>
        <taxon>Aleyrodidae</taxon>
        <taxon>Aleyrodinae</taxon>
        <taxon>Bemisia</taxon>
    </lineage>
</organism>
<evidence type="ECO:0000313" key="3">
    <source>
        <dbReference type="Proteomes" id="UP001152759"/>
    </source>
</evidence>
<keyword evidence="3" id="KW-1185">Reference proteome</keyword>
<evidence type="ECO:0000313" key="2">
    <source>
        <dbReference type="EMBL" id="CAH0382047.1"/>
    </source>
</evidence>
<dbReference type="Proteomes" id="UP001152759">
    <property type="component" value="Chromosome 1"/>
</dbReference>
<feature type="compositionally biased region" description="Polar residues" evidence="1">
    <location>
        <begin position="375"/>
        <end position="388"/>
    </location>
</feature>
<dbReference type="Gene3D" id="1.20.1270.60">
    <property type="entry name" value="Arfaptin homology (AH) domain/BAR domain"/>
    <property type="match status" value="1"/>
</dbReference>
<dbReference type="SUPFAM" id="SSF103657">
    <property type="entry name" value="BAR/IMD domain-like"/>
    <property type="match status" value="1"/>
</dbReference>
<sequence length="388" mass="43208">MQLSKSSSTLYQNDPLNQEIRLIQDKLATVEKYFQHLGSTFAISAKMAARLRDQTDSVAKAMHAYSVAEFDNSTLKSGLKNLANVFIQIGTYGDEEAHLIESAVVKEITSYDEAFKPVREELKQLISLKDKQLMRRKHLDRIKERGYRNRQETSNAEVELVKVTGQLQRCTASTEDLMEGFELRKVRDLKSILQSFLKIQMRYHSKALELLTKGFHIVSMIDEELDVQEFSSVLRADPNFSARHSTVSRFPIPKTISQTSSIMSLVNELAIELPRSTSTSPHSEENLNPEDATFSTGTGEKLSDESLNEGNDDVVQEDRISEKGKRKEEEDGRSEDGGKERVALSIPIAAPRISLGQSVSANPSPSSSPSVSPVRYTSASDPGSGTSF</sequence>